<accession>A0A060SF97</accession>
<feature type="region of interest" description="Disordered" evidence="1">
    <location>
        <begin position="225"/>
        <end position="276"/>
    </location>
</feature>
<feature type="compositionally biased region" description="Low complexity" evidence="1">
    <location>
        <begin position="33"/>
        <end position="47"/>
    </location>
</feature>
<feature type="region of interest" description="Disordered" evidence="1">
    <location>
        <begin position="494"/>
        <end position="523"/>
    </location>
</feature>
<proteinExistence type="predicted"/>
<feature type="region of interest" description="Disordered" evidence="1">
    <location>
        <begin position="168"/>
        <end position="212"/>
    </location>
</feature>
<sequence length="720" mass="77068">MSVSSSGWHSDSILQDDEIPGDEGNSSWPSPPGLGTQLAAQALLTLGDPDTYEEGEEMDVAEETEDGRWSPFSGIHSYVPDANDGASEGAIAGSSTCTVHMNVGPDSFDRDALPLHPKKPLTWPDIVGESDSDDSSVELILPGSPGPSSPELPLSSLLEAKPDAKTGLKITLPPLSRLKGKASDTASQSRTPNLAGRIHQRTPGRSHSGDVSKLALKSSLKSQYKKARLANAMTKVSEAVKHPRRAPRGSRKASPSKGPSWQLPGPPTSRPKSRAGRPDFEAVIDHLSKPGWPVAASLLRKGQDTNVKPISKKTAAAGQRGALPKISEELERWSVAAYIEVEHFQEVQKSARSKKKLEPQIWRGGPVTVTHATTWPSLLQAIAEAASVEKENLVVASLCWRFAPGLGGKAGSVASNTLLPMTNNIGFDAFVKDGILACRATRNIIIRMAPPMRSVITVDMNADNVNPIQPWGSMTNQRIKAGQQPGPLEAFASSVRTRNNPDSDSSDNEVVSEKRNVRAKKSKGKPSIDALLAPIVEKLKTTNVVGQCPHHPGIRCFYQRESDLHFELDSNRLLVWASSIDKGDEGVDLNHVPVHSHFFQASQALKVAPANAHMQQQGHHILEGPGFASHQPQVQPVGPPVSLPGPMPMYSPMPYFMQGPGVFPAASPYGMMPYYPPVMPGMPPAPYYPVGPPGTMPAASGHQSYLPNSPAAGPSGSAYR</sequence>
<feature type="compositionally biased region" description="Acidic residues" evidence="1">
    <location>
        <begin position="50"/>
        <end position="65"/>
    </location>
</feature>
<comment type="caution">
    <text evidence="2">The sequence shown here is derived from an EMBL/GenBank/DDBJ whole genome shotgun (WGS) entry which is preliminary data.</text>
</comment>
<reference evidence="2" key="1">
    <citation type="submission" date="2014-01" db="EMBL/GenBank/DDBJ databases">
        <title>The genome of the white-rot fungus Pycnoporus cinnabarinus: a basidiomycete model with a versatile arsenal for lignocellulosic biomass breakdown.</title>
        <authorList>
            <person name="Levasseur A."/>
            <person name="Lomascolo A."/>
            <person name="Ruiz-Duenas F.J."/>
            <person name="Uzan E."/>
            <person name="Piumi F."/>
            <person name="Kues U."/>
            <person name="Ram A.F.J."/>
            <person name="Murat C."/>
            <person name="Haon M."/>
            <person name="Benoit I."/>
            <person name="Arfi Y."/>
            <person name="Chevret D."/>
            <person name="Drula E."/>
            <person name="Kwon M.J."/>
            <person name="Gouret P."/>
            <person name="Lesage-Meessen L."/>
            <person name="Lombard V."/>
            <person name="Mariette J."/>
            <person name="Noirot C."/>
            <person name="Park J."/>
            <person name="Patyshakuliyeva A."/>
            <person name="Wieneger R.A.B."/>
            <person name="Wosten H.A.B."/>
            <person name="Martin F."/>
            <person name="Coutinho P.M."/>
            <person name="de Vries R."/>
            <person name="Martinez A.T."/>
            <person name="Klopp C."/>
            <person name="Pontarotti P."/>
            <person name="Henrissat B."/>
            <person name="Record E."/>
        </authorList>
    </citation>
    <scope>NUCLEOTIDE SEQUENCE [LARGE SCALE GENOMIC DNA]</scope>
    <source>
        <strain evidence="2">BRFM137</strain>
    </source>
</reference>
<gene>
    <name evidence="2" type="ORF">BN946_scf185002.g46</name>
</gene>
<dbReference type="Proteomes" id="UP000029665">
    <property type="component" value="Unassembled WGS sequence"/>
</dbReference>
<evidence type="ECO:0000256" key="1">
    <source>
        <dbReference type="SAM" id="MobiDB-lite"/>
    </source>
</evidence>
<feature type="region of interest" description="Disordered" evidence="1">
    <location>
        <begin position="698"/>
        <end position="720"/>
    </location>
</feature>
<dbReference type="HOGENOM" id="CLU_384084_0_0_1"/>
<evidence type="ECO:0000313" key="2">
    <source>
        <dbReference type="EMBL" id="CDO72861.1"/>
    </source>
</evidence>
<dbReference type="AlphaFoldDB" id="A0A060SF97"/>
<feature type="region of interest" description="Disordered" evidence="1">
    <location>
        <begin position="123"/>
        <end position="155"/>
    </location>
</feature>
<protein>
    <submittedName>
        <fullName evidence="2">Uncharacterized protein</fullName>
    </submittedName>
</protein>
<keyword evidence="3" id="KW-1185">Reference proteome</keyword>
<evidence type="ECO:0000313" key="3">
    <source>
        <dbReference type="Proteomes" id="UP000029665"/>
    </source>
</evidence>
<organism evidence="2 3">
    <name type="scientific">Pycnoporus cinnabarinus</name>
    <name type="common">Cinnabar-red polypore</name>
    <name type="synonym">Trametes cinnabarina</name>
    <dbReference type="NCBI Taxonomy" id="5643"/>
    <lineage>
        <taxon>Eukaryota</taxon>
        <taxon>Fungi</taxon>
        <taxon>Dikarya</taxon>
        <taxon>Basidiomycota</taxon>
        <taxon>Agaricomycotina</taxon>
        <taxon>Agaricomycetes</taxon>
        <taxon>Polyporales</taxon>
        <taxon>Polyporaceae</taxon>
        <taxon>Trametes</taxon>
    </lineage>
</organism>
<dbReference type="EMBL" id="CCBP010000118">
    <property type="protein sequence ID" value="CDO72861.1"/>
    <property type="molecule type" value="Genomic_DNA"/>
</dbReference>
<feature type="compositionally biased region" description="Polar residues" evidence="1">
    <location>
        <begin position="1"/>
        <end position="13"/>
    </location>
</feature>
<feature type="compositionally biased region" description="Basic residues" evidence="1">
    <location>
        <begin position="242"/>
        <end position="251"/>
    </location>
</feature>
<name>A0A060SF97_PYCCI</name>
<dbReference type="OrthoDB" id="2758740at2759"/>
<feature type="region of interest" description="Disordered" evidence="1">
    <location>
        <begin position="1"/>
        <end position="76"/>
    </location>
</feature>